<dbReference type="EMBL" id="CP081869">
    <property type="protein sequence ID" value="QZN98493.1"/>
    <property type="molecule type" value="Genomic_DNA"/>
</dbReference>
<dbReference type="KEGG" id="cmet:K6K41_15675"/>
<dbReference type="RefSeq" id="WP_261401422.1">
    <property type="nucleotide sequence ID" value="NZ_CP081869.1"/>
</dbReference>
<sequence length="229" mass="26323">MEAEGIYRAMSLWEQFLTHEGRGVQKWTQYIPVYERHVARFQNRSITMLEIGVNRGGSLQMWKRYLGPYATIVGVDIAEKCKEFEEDQIYVRIGSQADTAFLDEICEEFGPFDVILDDGSHINDHQVVTIEHLYNRLTPEGVYLVEDTHTSYVERYGGGLRAPGTFIEYCKNKIDALNGYNYSGGVDQFTKNTISIHVYDSIVVFERGRHRRSTSVDRGEPRLAVKPKL</sequence>
<dbReference type="AlphaFoldDB" id="A0A9E6R7X7"/>
<dbReference type="Proteomes" id="UP000825701">
    <property type="component" value="Chromosome"/>
</dbReference>
<evidence type="ECO:0000313" key="2">
    <source>
        <dbReference type="Proteomes" id="UP000825701"/>
    </source>
</evidence>
<dbReference type="CDD" id="cd02440">
    <property type="entry name" value="AdoMet_MTases"/>
    <property type="match status" value="1"/>
</dbReference>
<reference evidence="1" key="1">
    <citation type="submission" date="2021-08" db="EMBL/GenBank/DDBJ databases">
        <authorList>
            <person name="Zhang H."/>
            <person name="Xu M."/>
            <person name="Yu Z."/>
            <person name="Yang L."/>
            <person name="Cai Y."/>
        </authorList>
    </citation>
    <scope>NUCLEOTIDE SEQUENCE</scope>
    <source>
        <strain evidence="1">CHL1</strain>
    </source>
</reference>
<gene>
    <name evidence="1" type="ORF">K6K41_15675</name>
</gene>
<keyword evidence="2" id="KW-1185">Reference proteome</keyword>
<proteinExistence type="predicted"/>
<accession>A0A9E6R7X7</accession>
<protein>
    <submittedName>
        <fullName evidence="1">Class I SAM-dependent methyltransferase</fullName>
    </submittedName>
</protein>
<evidence type="ECO:0000313" key="1">
    <source>
        <dbReference type="EMBL" id="QZN98493.1"/>
    </source>
</evidence>
<keyword evidence="1" id="KW-0808">Transferase</keyword>
<dbReference type="SUPFAM" id="SSF53335">
    <property type="entry name" value="S-adenosyl-L-methionine-dependent methyltransferases"/>
    <property type="match status" value="1"/>
</dbReference>
<organism evidence="1 2">
    <name type="scientific">Chenggangzhangella methanolivorans</name>
    <dbReference type="NCBI Taxonomy" id="1437009"/>
    <lineage>
        <taxon>Bacteria</taxon>
        <taxon>Pseudomonadati</taxon>
        <taxon>Pseudomonadota</taxon>
        <taxon>Alphaproteobacteria</taxon>
        <taxon>Hyphomicrobiales</taxon>
        <taxon>Methylopilaceae</taxon>
        <taxon>Chenggangzhangella</taxon>
    </lineage>
</organism>
<keyword evidence="1" id="KW-0489">Methyltransferase</keyword>
<dbReference type="InterPro" id="IPR029063">
    <property type="entry name" value="SAM-dependent_MTases_sf"/>
</dbReference>
<name>A0A9E6R7X7_9HYPH</name>
<dbReference type="GO" id="GO:0032259">
    <property type="term" value="P:methylation"/>
    <property type="evidence" value="ECO:0007669"/>
    <property type="project" value="UniProtKB-KW"/>
</dbReference>
<dbReference type="GO" id="GO:0008168">
    <property type="term" value="F:methyltransferase activity"/>
    <property type="evidence" value="ECO:0007669"/>
    <property type="project" value="UniProtKB-KW"/>
</dbReference>
<dbReference type="Gene3D" id="3.40.50.150">
    <property type="entry name" value="Vaccinia Virus protein VP39"/>
    <property type="match status" value="1"/>
</dbReference>